<sequence length="91" mass="10322">MAKQVYVSILFIVLFFGQEISIQVATVCVPKTETFLTGCTSDPICVQFCHIQGFDEGKCITSNFHCICFKECFVLEDVHMGGRRLKTLFME</sequence>
<reference evidence="5" key="1">
    <citation type="submission" date="2018-05" db="EMBL/GenBank/DDBJ databases">
        <title>Draft genome of Mucuna pruriens seed.</title>
        <authorList>
            <person name="Nnadi N.E."/>
            <person name="Vos R."/>
            <person name="Hasami M.H."/>
            <person name="Devisetty U.K."/>
            <person name="Aguiy J.C."/>
        </authorList>
    </citation>
    <scope>NUCLEOTIDE SEQUENCE [LARGE SCALE GENOMIC DNA]</scope>
    <source>
        <strain evidence="5">JCA_2017</strain>
    </source>
</reference>
<feature type="domain" description="Knottins-like" evidence="4">
    <location>
        <begin position="27"/>
        <end position="72"/>
    </location>
</feature>
<feature type="non-terminal residue" evidence="5">
    <location>
        <position position="1"/>
    </location>
</feature>
<accession>A0A371H7P5</accession>
<comment type="caution">
    <text evidence="5">The sequence shown here is derived from an EMBL/GenBank/DDBJ whole genome shotgun (WGS) entry which is preliminary data.</text>
</comment>
<evidence type="ECO:0000256" key="2">
    <source>
        <dbReference type="ARBA" id="ARBA00022577"/>
    </source>
</evidence>
<evidence type="ECO:0000313" key="5">
    <source>
        <dbReference type="EMBL" id="RDX98809.1"/>
    </source>
</evidence>
<gene>
    <name evidence="5" type="ORF">CR513_18230</name>
</gene>
<protein>
    <recommendedName>
        <fullName evidence="4">Knottins-like domain-containing protein</fullName>
    </recommendedName>
</protein>
<proteinExistence type="predicted"/>
<dbReference type="AlphaFoldDB" id="A0A371H7P5"/>
<keyword evidence="6" id="KW-1185">Reference proteome</keyword>
<dbReference type="Pfam" id="PF00304">
    <property type="entry name" value="Gamma-thionin"/>
    <property type="match status" value="1"/>
</dbReference>
<evidence type="ECO:0000256" key="1">
    <source>
        <dbReference type="ARBA" id="ARBA00022529"/>
    </source>
</evidence>
<dbReference type="SUPFAM" id="SSF57095">
    <property type="entry name" value="Scorpion toxin-like"/>
    <property type="match status" value="1"/>
</dbReference>
<keyword evidence="3" id="KW-0732">Signal</keyword>
<dbReference type="InterPro" id="IPR003614">
    <property type="entry name" value="Knottins"/>
</dbReference>
<dbReference type="EMBL" id="QJKJ01003370">
    <property type="protein sequence ID" value="RDX98809.1"/>
    <property type="molecule type" value="Genomic_DNA"/>
</dbReference>
<organism evidence="5 6">
    <name type="scientific">Mucuna pruriens</name>
    <name type="common">Velvet bean</name>
    <name type="synonym">Dolichos pruriens</name>
    <dbReference type="NCBI Taxonomy" id="157652"/>
    <lineage>
        <taxon>Eukaryota</taxon>
        <taxon>Viridiplantae</taxon>
        <taxon>Streptophyta</taxon>
        <taxon>Embryophyta</taxon>
        <taxon>Tracheophyta</taxon>
        <taxon>Spermatophyta</taxon>
        <taxon>Magnoliopsida</taxon>
        <taxon>eudicotyledons</taxon>
        <taxon>Gunneridae</taxon>
        <taxon>Pentapetalae</taxon>
        <taxon>rosids</taxon>
        <taxon>fabids</taxon>
        <taxon>Fabales</taxon>
        <taxon>Fabaceae</taxon>
        <taxon>Papilionoideae</taxon>
        <taxon>50 kb inversion clade</taxon>
        <taxon>NPAAA clade</taxon>
        <taxon>indigoferoid/millettioid clade</taxon>
        <taxon>Phaseoleae</taxon>
        <taxon>Mucuna</taxon>
    </lineage>
</organism>
<evidence type="ECO:0000256" key="3">
    <source>
        <dbReference type="SAM" id="SignalP"/>
    </source>
</evidence>
<evidence type="ECO:0000259" key="4">
    <source>
        <dbReference type="Pfam" id="PF00304"/>
    </source>
</evidence>
<name>A0A371H7P5_MUCPR</name>
<feature type="signal peptide" evidence="3">
    <location>
        <begin position="1"/>
        <end position="17"/>
    </location>
</feature>
<evidence type="ECO:0000313" key="6">
    <source>
        <dbReference type="Proteomes" id="UP000257109"/>
    </source>
</evidence>
<keyword evidence="2" id="KW-0295">Fungicide</keyword>
<dbReference type="Gene3D" id="3.30.30.10">
    <property type="entry name" value="Knottin, scorpion toxin-like"/>
    <property type="match status" value="1"/>
</dbReference>
<dbReference type="OrthoDB" id="683455at2759"/>
<dbReference type="InterPro" id="IPR036574">
    <property type="entry name" value="Scorpion_toxin-like_sf"/>
</dbReference>
<dbReference type="Proteomes" id="UP000257109">
    <property type="component" value="Unassembled WGS sequence"/>
</dbReference>
<keyword evidence="1" id="KW-0929">Antimicrobial</keyword>
<feature type="chain" id="PRO_5016843738" description="Knottins-like domain-containing protein" evidence="3">
    <location>
        <begin position="18"/>
        <end position="91"/>
    </location>
</feature>